<dbReference type="Pfam" id="PF04442">
    <property type="entry name" value="CtaG_Cox11"/>
    <property type="match status" value="1"/>
</dbReference>
<organism evidence="11 12">
    <name type="scientific">Silvimonas iriomotensis</name>
    <dbReference type="NCBI Taxonomy" id="449662"/>
    <lineage>
        <taxon>Bacteria</taxon>
        <taxon>Pseudomonadati</taxon>
        <taxon>Pseudomonadota</taxon>
        <taxon>Betaproteobacteria</taxon>
        <taxon>Neisseriales</taxon>
        <taxon>Chitinibacteraceae</taxon>
        <taxon>Silvimonas</taxon>
    </lineage>
</organism>
<dbReference type="RefSeq" id="WP_188706626.1">
    <property type="nucleotide sequence ID" value="NZ_BMLX01000008.1"/>
</dbReference>
<name>A0ABQ2PEY6_9NEIS</name>
<dbReference type="Proteomes" id="UP000637267">
    <property type="component" value="Unassembled WGS sequence"/>
</dbReference>
<comment type="similarity">
    <text evidence="3">Belongs to the COX11/CtaG family.</text>
</comment>
<keyword evidence="7 10" id="KW-1133">Transmembrane helix</keyword>
<comment type="caution">
    <text evidence="11">The sequence shown here is derived from an EMBL/GenBank/DDBJ whole genome shotgun (WGS) entry which is preliminary data.</text>
</comment>
<evidence type="ECO:0000256" key="4">
    <source>
        <dbReference type="ARBA" id="ARBA00015384"/>
    </source>
</evidence>
<evidence type="ECO:0000313" key="12">
    <source>
        <dbReference type="Proteomes" id="UP000637267"/>
    </source>
</evidence>
<evidence type="ECO:0000256" key="1">
    <source>
        <dbReference type="ARBA" id="ARBA00004007"/>
    </source>
</evidence>
<evidence type="ECO:0000256" key="10">
    <source>
        <dbReference type="SAM" id="Phobius"/>
    </source>
</evidence>
<comment type="function">
    <text evidence="1">Exerts its effect at some terminal stage of cytochrome c oxidase synthesis, probably by being involved in the insertion of the copper B into subunit I.</text>
</comment>
<protein>
    <recommendedName>
        <fullName evidence="4">Cytochrome c oxidase assembly protein CtaG</fullName>
    </recommendedName>
</protein>
<evidence type="ECO:0000256" key="2">
    <source>
        <dbReference type="ARBA" id="ARBA00004382"/>
    </source>
</evidence>
<evidence type="ECO:0000256" key="9">
    <source>
        <dbReference type="ARBA" id="ARBA00023136"/>
    </source>
</evidence>
<dbReference type="Gene3D" id="2.60.370.10">
    <property type="entry name" value="Ctag/Cox11"/>
    <property type="match status" value="1"/>
</dbReference>
<evidence type="ECO:0000256" key="6">
    <source>
        <dbReference type="ARBA" id="ARBA00022968"/>
    </source>
</evidence>
<dbReference type="InterPro" id="IPR023471">
    <property type="entry name" value="CtaG/Cox11_dom_sf"/>
</dbReference>
<evidence type="ECO:0000256" key="3">
    <source>
        <dbReference type="ARBA" id="ARBA00009620"/>
    </source>
</evidence>
<dbReference type="SUPFAM" id="SSF110111">
    <property type="entry name" value="Ctag/Cox11"/>
    <property type="match status" value="1"/>
</dbReference>
<dbReference type="EMBL" id="BMLX01000008">
    <property type="protein sequence ID" value="GGP23827.1"/>
    <property type="molecule type" value="Genomic_DNA"/>
</dbReference>
<accession>A0ABQ2PEY6</accession>
<dbReference type="PANTHER" id="PTHR21320:SF3">
    <property type="entry name" value="CYTOCHROME C OXIDASE ASSEMBLY PROTEIN COX11, MITOCHONDRIAL-RELATED"/>
    <property type="match status" value="1"/>
</dbReference>
<evidence type="ECO:0000256" key="7">
    <source>
        <dbReference type="ARBA" id="ARBA00022989"/>
    </source>
</evidence>
<evidence type="ECO:0000313" key="11">
    <source>
        <dbReference type="EMBL" id="GGP23827.1"/>
    </source>
</evidence>
<sequence length="179" mass="19484">MNTTTLPRQQGNRKTAVKLLVVVLAMFGFCFAMVPMYDVFCRAVGIQQDRVVNDTDAVPAWSQRLDLDANTAPGVAGTLTALDHTVSGKAGQLVKARFRLANPTDQTLQLRAIPSYAPSNAVRFVEKLQCFCFNEITLAPHETRDATVVIVLKKDLPQDLGPITLSYTLFNATDAKGGS</sequence>
<dbReference type="InterPro" id="IPR007533">
    <property type="entry name" value="Cyt_c_oxidase_assmbl_CtaG"/>
</dbReference>
<evidence type="ECO:0000256" key="5">
    <source>
        <dbReference type="ARBA" id="ARBA00022692"/>
    </source>
</evidence>
<dbReference type="PANTHER" id="PTHR21320">
    <property type="entry name" value="CYTOCHROME C OXIDASE ASSEMBLY PROTEIN COX11-RELATED"/>
    <property type="match status" value="1"/>
</dbReference>
<keyword evidence="6" id="KW-0735">Signal-anchor</keyword>
<keyword evidence="12" id="KW-1185">Reference proteome</keyword>
<feature type="transmembrane region" description="Helical" evidence="10">
    <location>
        <begin position="16"/>
        <end position="37"/>
    </location>
</feature>
<keyword evidence="8" id="KW-0186">Copper</keyword>
<proteinExistence type="inferred from homology"/>
<evidence type="ECO:0000256" key="8">
    <source>
        <dbReference type="ARBA" id="ARBA00023008"/>
    </source>
</evidence>
<keyword evidence="9 10" id="KW-0472">Membrane</keyword>
<comment type="subcellular location">
    <subcellularLocation>
        <location evidence="2">Cell inner membrane</location>
        <topology evidence="2">Single-pass type II membrane protein</topology>
        <orientation evidence="2">Periplasmic side</orientation>
    </subcellularLocation>
</comment>
<reference evidence="12" key="1">
    <citation type="journal article" date="2019" name="Int. J. Syst. Evol. Microbiol.">
        <title>The Global Catalogue of Microorganisms (GCM) 10K type strain sequencing project: providing services to taxonomists for standard genome sequencing and annotation.</title>
        <authorList>
            <consortium name="The Broad Institute Genomics Platform"/>
            <consortium name="The Broad Institute Genome Sequencing Center for Infectious Disease"/>
            <person name="Wu L."/>
            <person name="Ma J."/>
        </authorList>
    </citation>
    <scope>NUCLEOTIDE SEQUENCE [LARGE SCALE GENOMIC DNA]</scope>
    <source>
        <strain evidence="12">CGMCC 1.8859</strain>
    </source>
</reference>
<keyword evidence="5 10" id="KW-0812">Transmembrane</keyword>
<gene>
    <name evidence="11" type="ORF">GCM10010970_38270</name>
</gene>